<dbReference type="RefSeq" id="WP_168931998.1">
    <property type="nucleotide sequence ID" value="NZ_JABAFV010000035.1"/>
</dbReference>
<name>A0A7X9NNT5_9ENTE</name>
<dbReference type="Proteomes" id="UP000588071">
    <property type="component" value="Unassembled WGS sequence"/>
</dbReference>
<dbReference type="Pfam" id="PF13207">
    <property type="entry name" value="AAA_17"/>
    <property type="match status" value="1"/>
</dbReference>
<dbReference type="InterPro" id="IPR027417">
    <property type="entry name" value="P-loop_NTPase"/>
</dbReference>
<dbReference type="Gene3D" id="3.40.50.300">
    <property type="entry name" value="P-loop containing nucleotide triphosphate hydrolases"/>
    <property type="match status" value="1"/>
</dbReference>
<dbReference type="AlphaFoldDB" id="A0A7X9NNT5"/>
<gene>
    <name evidence="1" type="ORF">HF857_11525</name>
</gene>
<evidence type="ECO:0000313" key="2">
    <source>
        <dbReference type="Proteomes" id="UP000588071"/>
    </source>
</evidence>
<protein>
    <submittedName>
        <fullName evidence="1">AAA family ATPase</fullName>
    </submittedName>
</protein>
<reference evidence="1 2" key="1">
    <citation type="submission" date="2020-04" db="EMBL/GenBank/DDBJ databases">
        <authorList>
            <person name="Hitch T.C.A."/>
            <person name="Wylensek D."/>
            <person name="Clavel T."/>
        </authorList>
    </citation>
    <scope>NUCLEOTIDE SEQUENCE [LARGE SCALE GENOMIC DNA]</scope>
    <source>
        <strain evidence="1 2">WCA-380-WT-3C</strain>
    </source>
</reference>
<organism evidence="1 2">
    <name type="scientific">Enterococcus cecorum</name>
    <dbReference type="NCBI Taxonomy" id="44008"/>
    <lineage>
        <taxon>Bacteria</taxon>
        <taxon>Bacillati</taxon>
        <taxon>Bacillota</taxon>
        <taxon>Bacilli</taxon>
        <taxon>Lactobacillales</taxon>
        <taxon>Enterococcaceae</taxon>
        <taxon>Enterococcus</taxon>
    </lineage>
</organism>
<dbReference type="EMBL" id="JABAFV010000035">
    <property type="protein sequence ID" value="NME50813.1"/>
    <property type="molecule type" value="Genomic_DNA"/>
</dbReference>
<evidence type="ECO:0000313" key="1">
    <source>
        <dbReference type="EMBL" id="NME50813.1"/>
    </source>
</evidence>
<dbReference type="SUPFAM" id="SSF52540">
    <property type="entry name" value="P-loop containing nucleoside triphosphate hydrolases"/>
    <property type="match status" value="1"/>
</dbReference>
<accession>A0A7X9NNT5</accession>
<dbReference type="CDD" id="cd02019">
    <property type="entry name" value="NK"/>
    <property type="match status" value="1"/>
</dbReference>
<proteinExistence type="predicted"/>
<comment type="caution">
    <text evidence="1">The sequence shown here is derived from an EMBL/GenBank/DDBJ whole genome shotgun (WGS) entry which is preliminary data.</text>
</comment>
<sequence length="170" mass="19675">MKYILLVGVHGVGKTTLVNNLKKQFKITSFAISDLIRQAGNDIKKGEKYTDGIDENQKLWKNCLKQYNFDPEENVILDGHFTLLDKEKQIIELPFSTFDGIEIKSIVLKTEHPNEIKKRLLQRDGEVWDLDIIKAFQKAEIKRTREFALQKSIPLFEFASDDEVSDSIFL</sequence>